<dbReference type="EMBL" id="JACBKZ010000003">
    <property type="protein sequence ID" value="KAF5954267.1"/>
    <property type="molecule type" value="Genomic_DNA"/>
</dbReference>
<evidence type="ECO:0000313" key="2">
    <source>
        <dbReference type="Proteomes" id="UP000593564"/>
    </source>
</evidence>
<keyword evidence="2" id="KW-1185">Reference proteome</keyword>
<dbReference type="AlphaFoldDB" id="A0A7J7HPC2"/>
<reference evidence="2" key="1">
    <citation type="journal article" date="2020" name="Nat. Commun.">
        <title>Genome assembly of wild tea tree DASZ reveals pedigree and selection history of tea varieties.</title>
        <authorList>
            <person name="Zhang W."/>
            <person name="Zhang Y."/>
            <person name="Qiu H."/>
            <person name="Guo Y."/>
            <person name="Wan H."/>
            <person name="Zhang X."/>
            <person name="Scossa F."/>
            <person name="Alseekh S."/>
            <person name="Zhang Q."/>
            <person name="Wang P."/>
            <person name="Xu L."/>
            <person name="Schmidt M.H."/>
            <person name="Jia X."/>
            <person name="Li D."/>
            <person name="Zhu A."/>
            <person name="Guo F."/>
            <person name="Chen W."/>
            <person name="Ni D."/>
            <person name="Usadel B."/>
            <person name="Fernie A.R."/>
            <person name="Wen W."/>
        </authorList>
    </citation>
    <scope>NUCLEOTIDE SEQUENCE [LARGE SCALE GENOMIC DNA]</scope>
    <source>
        <strain evidence="2">cv. G240</strain>
    </source>
</reference>
<dbReference type="Proteomes" id="UP000593564">
    <property type="component" value="Unassembled WGS sequence"/>
</dbReference>
<organism evidence="1 2">
    <name type="scientific">Camellia sinensis</name>
    <name type="common">Tea plant</name>
    <name type="synonym">Thea sinensis</name>
    <dbReference type="NCBI Taxonomy" id="4442"/>
    <lineage>
        <taxon>Eukaryota</taxon>
        <taxon>Viridiplantae</taxon>
        <taxon>Streptophyta</taxon>
        <taxon>Embryophyta</taxon>
        <taxon>Tracheophyta</taxon>
        <taxon>Spermatophyta</taxon>
        <taxon>Magnoliopsida</taxon>
        <taxon>eudicotyledons</taxon>
        <taxon>Gunneridae</taxon>
        <taxon>Pentapetalae</taxon>
        <taxon>asterids</taxon>
        <taxon>Ericales</taxon>
        <taxon>Theaceae</taxon>
        <taxon>Camellia</taxon>
    </lineage>
</organism>
<protein>
    <submittedName>
        <fullName evidence="1">Uncharacterized protein</fullName>
    </submittedName>
</protein>
<sequence>MTENIAIEWESIHKQTSLLYHSIVLATILVEIEHIIRISNPLAEWSRTLLSSTQTKICITQCYG</sequence>
<gene>
    <name evidence="1" type="ORF">HYC85_007123</name>
</gene>
<reference evidence="1 2" key="2">
    <citation type="submission" date="2020-07" db="EMBL/GenBank/DDBJ databases">
        <title>Genome assembly of wild tea tree DASZ reveals pedigree and selection history of tea varieties.</title>
        <authorList>
            <person name="Zhang W."/>
        </authorList>
    </citation>
    <scope>NUCLEOTIDE SEQUENCE [LARGE SCALE GENOMIC DNA]</scope>
    <source>
        <strain evidence="2">cv. G240</strain>
        <tissue evidence="1">Leaf</tissue>
    </source>
</reference>
<name>A0A7J7HPC2_CAMSI</name>
<proteinExistence type="predicted"/>
<evidence type="ECO:0000313" key="1">
    <source>
        <dbReference type="EMBL" id="KAF5954267.1"/>
    </source>
</evidence>
<comment type="caution">
    <text evidence="1">The sequence shown here is derived from an EMBL/GenBank/DDBJ whole genome shotgun (WGS) entry which is preliminary data.</text>
</comment>
<accession>A0A7J7HPC2</accession>